<dbReference type="InterPro" id="IPR001611">
    <property type="entry name" value="Leu-rich_rpt"/>
</dbReference>
<dbReference type="SMART" id="SM00365">
    <property type="entry name" value="LRR_SD22"/>
    <property type="match status" value="4"/>
</dbReference>
<feature type="chain" id="PRO_5017218318" description="PKD domain-containing protein" evidence="3">
    <location>
        <begin position="21"/>
        <end position="562"/>
    </location>
</feature>
<evidence type="ECO:0000256" key="3">
    <source>
        <dbReference type="SAM" id="SignalP"/>
    </source>
</evidence>
<dbReference type="RefSeq" id="WP_119609641.1">
    <property type="nucleotide sequence ID" value="NZ_QXFH01000077.1"/>
</dbReference>
<evidence type="ECO:0000256" key="2">
    <source>
        <dbReference type="ARBA" id="ARBA00022737"/>
    </source>
</evidence>
<dbReference type="PROSITE" id="PS51450">
    <property type="entry name" value="LRR"/>
    <property type="match status" value="2"/>
</dbReference>
<dbReference type="GO" id="GO:0035591">
    <property type="term" value="F:signaling adaptor activity"/>
    <property type="evidence" value="ECO:0007669"/>
    <property type="project" value="TreeGrafter"/>
</dbReference>
<organism evidence="4 5">
    <name type="scientific">Flagellimonas lutimaris</name>
    <dbReference type="NCBI Taxonomy" id="475082"/>
    <lineage>
        <taxon>Bacteria</taxon>
        <taxon>Pseudomonadati</taxon>
        <taxon>Bacteroidota</taxon>
        <taxon>Flavobacteriia</taxon>
        <taxon>Flavobacteriales</taxon>
        <taxon>Flavobacteriaceae</taxon>
        <taxon>Flagellimonas</taxon>
    </lineage>
</organism>
<dbReference type="InterPro" id="IPR032675">
    <property type="entry name" value="LRR_dom_sf"/>
</dbReference>
<proteinExistence type="predicted"/>
<evidence type="ECO:0000256" key="1">
    <source>
        <dbReference type="ARBA" id="ARBA00022614"/>
    </source>
</evidence>
<keyword evidence="1" id="KW-0433">Leucine-rich repeat</keyword>
<dbReference type="EMBL" id="QXFH01000077">
    <property type="protein sequence ID" value="RIV30781.1"/>
    <property type="molecule type" value="Genomic_DNA"/>
</dbReference>
<dbReference type="PANTHER" id="PTHR47566">
    <property type="match status" value="1"/>
</dbReference>
<evidence type="ECO:0008006" key="6">
    <source>
        <dbReference type="Google" id="ProtNLM"/>
    </source>
</evidence>
<evidence type="ECO:0000313" key="5">
    <source>
        <dbReference type="Proteomes" id="UP000266067"/>
    </source>
</evidence>
<dbReference type="PANTHER" id="PTHR47566:SF1">
    <property type="entry name" value="PROTEIN NUD1"/>
    <property type="match status" value="1"/>
</dbReference>
<reference evidence="4 5" key="1">
    <citation type="submission" date="2018-08" db="EMBL/GenBank/DDBJ databases">
        <title>Proposal of Muricauda 72 sp.nov. and Muricauda NH166 sp.nov., isolated from seawater.</title>
        <authorList>
            <person name="Cheng H."/>
            <person name="Wu Y.-H."/>
            <person name="Guo L.-L."/>
            <person name="Xu X.-W."/>
        </authorList>
    </citation>
    <scope>NUCLEOTIDE SEQUENCE [LARGE SCALE GENOMIC DNA]</scope>
    <source>
        <strain evidence="4 5">KCTC 22173</strain>
    </source>
</reference>
<protein>
    <recommendedName>
        <fullName evidence="6">PKD domain-containing protein</fullName>
    </recommendedName>
</protein>
<dbReference type="Gene3D" id="3.80.10.10">
    <property type="entry name" value="Ribonuclease Inhibitor"/>
    <property type="match status" value="2"/>
</dbReference>
<sequence>MKRAFSLLLLLTLFISCSESEEPTPPETPETPNAVEQGAQSFSISNKDITAKNSTNLAAKEFIPAYVFVSVETSNGNKILDRQKLDVIEQEGDYVTDEIMLDPGTYKLTEFIVVDSDDLVISLVPKAISALSQFTGTSLPFNFTVQEAGSKNTPIENIETAGYSWVEFGYEEDDLVFPEAEDFFTLTVDDSENLTTKVISLKSLTGSTYQIDWGDGTVDEYVSILSDININNELSHDYVENGIYEIKIIGAVEVLTYVILGGVQEDDYYTNIVSVDLNNLILLKTFGAYGGKLTSIDVSQNNLLEELWIASNKISSVVVTNNAKLKSLYIGHNELTNLDVSQNSDLEILTISGNQISELDISNNSKLITLLASGNALTQIDFSNNLVLEQLNLGNNLLSSIDLSQNLNLKEINVGRNNLTQIDLSKNTKLERIDLYENQISSIDLSANLKLRDLYIGDNLLDNIDLSVHSSFERLSIHNNNLSSLDLSNNPLVSHLYIGSNQFSGAQLDLIISGVYDNAVLNSINPGYIDFQNNPGTDLIDQSTIAKINELALDYNWSFNNG</sequence>
<dbReference type="PROSITE" id="PS51257">
    <property type="entry name" value="PROKAR_LIPOPROTEIN"/>
    <property type="match status" value="1"/>
</dbReference>
<dbReference type="OrthoDB" id="1439291at2"/>
<feature type="signal peptide" evidence="3">
    <location>
        <begin position="1"/>
        <end position="20"/>
    </location>
</feature>
<keyword evidence="3" id="KW-0732">Signal</keyword>
<gene>
    <name evidence="4" type="ORF">D2V08_17090</name>
</gene>
<dbReference type="InterPro" id="IPR052574">
    <property type="entry name" value="CDIRP"/>
</dbReference>
<keyword evidence="5" id="KW-1185">Reference proteome</keyword>
<dbReference type="SUPFAM" id="SSF52058">
    <property type="entry name" value="L domain-like"/>
    <property type="match status" value="1"/>
</dbReference>
<name>A0A3A1N4J3_9FLAO</name>
<keyword evidence="2" id="KW-0677">Repeat</keyword>
<dbReference type="Proteomes" id="UP000266067">
    <property type="component" value="Unassembled WGS sequence"/>
</dbReference>
<accession>A0A3A1N4J3</accession>
<comment type="caution">
    <text evidence="4">The sequence shown here is derived from an EMBL/GenBank/DDBJ whole genome shotgun (WGS) entry which is preliminary data.</text>
</comment>
<evidence type="ECO:0000313" key="4">
    <source>
        <dbReference type="EMBL" id="RIV30781.1"/>
    </source>
</evidence>
<dbReference type="AlphaFoldDB" id="A0A3A1N4J3"/>